<dbReference type="EMBL" id="PDLK01000002">
    <property type="protein sequence ID" value="PHH03603.1"/>
    <property type="molecule type" value="Genomic_DNA"/>
</dbReference>
<dbReference type="InterPro" id="IPR000843">
    <property type="entry name" value="HTH_LacI"/>
</dbReference>
<protein>
    <submittedName>
        <fullName evidence="5">LacI family transcriptional regulator</fullName>
    </submittedName>
</protein>
<dbReference type="GO" id="GO:0003700">
    <property type="term" value="F:DNA-binding transcription factor activity"/>
    <property type="evidence" value="ECO:0007669"/>
    <property type="project" value="TreeGrafter"/>
</dbReference>
<dbReference type="PROSITE" id="PS50932">
    <property type="entry name" value="HTH_LACI_2"/>
    <property type="match status" value="1"/>
</dbReference>
<evidence type="ECO:0000256" key="2">
    <source>
        <dbReference type="ARBA" id="ARBA00023125"/>
    </source>
</evidence>
<dbReference type="SUPFAM" id="SSF53822">
    <property type="entry name" value="Periplasmic binding protein-like I"/>
    <property type="match status" value="1"/>
</dbReference>
<dbReference type="InterPro" id="IPR046335">
    <property type="entry name" value="LacI/GalR-like_sensor"/>
</dbReference>
<proteinExistence type="predicted"/>
<dbReference type="SUPFAM" id="SSF47413">
    <property type="entry name" value="lambda repressor-like DNA-binding domains"/>
    <property type="match status" value="1"/>
</dbReference>
<evidence type="ECO:0000313" key="6">
    <source>
        <dbReference type="Proteomes" id="UP000222768"/>
    </source>
</evidence>
<gene>
    <name evidence="5" type="ORF">CRX53_06260</name>
</gene>
<dbReference type="InterPro" id="IPR010982">
    <property type="entry name" value="Lambda_DNA-bd_dom_sf"/>
</dbReference>
<dbReference type="Pfam" id="PF13377">
    <property type="entry name" value="Peripla_BP_3"/>
    <property type="match status" value="1"/>
</dbReference>
<evidence type="ECO:0000259" key="4">
    <source>
        <dbReference type="PROSITE" id="PS50932"/>
    </source>
</evidence>
<organism evidence="5 6">
    <name type="scientific">Leclercia adecarboxylata</name>
    <dbReference type="NCBI Taxonomy" id="83655"/>
    <lineage>
        <taxon>Bacteria</taxon>
        <taxon>Pseudomonadati</taxon>
        <taxon>Pseudomonadota</taxon>
        <taxon>Gammaproteobacteria</taxon>
        <taxon>Enterobacterales</taxon>
        <taxon>Enterobacteriaceae</taxon>
        <taxon>Leclercia</taxon>
    </lineage>
</organism>
<dbReference type="SMART" id="SM00354">
    <property type="entry name" value="HTH_LACI"/>
    <property type="match status" value="1"/>
</dbReference>
<dbReference type="InterPro" id="IPR028082">
    <property type="entry name" value="Peripla_BP_I"/>
</dbReference>
<name>A0A855EHY9_9ENTR</name>
<sequence length="353" mass="37350">MHTLDADDSAREKRRKNTGKITLAEVAKLVGVSTMTVSRALRMPEKVNPELRTRIEAAVSELGYVPNLQARSLASADSRLVMGVVPAFSAPGFLAVSETLQTVLATQGYSMMFIESGQGGQSEENAFAQMLAYNPAAIIQFNIDNISSCSQMISNTGVPVVEIGAINRDAGWVSIGVDYAAAIKKLVRSLAEAGYKNIGLLCTASNNIMFRQVLSGWNSAMLSVNHSPHRVVTSHLPAGITTGLNLLGDIRITWPELDALICTSDEIACGCIMACHGAGQKVPDTLALASLSGSTLAAVCSPALTAVEFPWSETGTVAGKTLLDLLDGKSTDKAIELPSTLQIRASTRKPSSR</sequence>
<feature type="domain" description="HTH lacI-type" evidence="4">
    <location>
        <begin position="21"/>
        <end position="75"/>
    </location>
</feature>
<keyword evidence="3" id="KW-0804">Transcription</keyword>
<dbReference type="Gene3D" id="1.10.260.40">
    <property type="entry name" value="lambda repressor-like DNA-binding domains"/>
    <property type="match status" value="1"/>
</dbReference>
<keyword evidence="1" id="KW-0805">Transcription regulation</keyword>
<reference evidence="6" key="1">
    <citation type="submission" date="2017-09" db="EMBL/GenBank/DDBJ databases">
        <title>FDA dAtabase for Regulatory Grade micrObial Sequences (FDA-ARGOS): Supporting development and validation of Infectious Disease Dx tests.</title>
        <authorList>
            <person name="Minogue T."/>
            <person name="Wolcott M."/>
            <person name="Wasieloski L."/>
            <person name="Aguilar W."/>
            <person name="Moore D."/>
            <person name="Tallon L."/>
            <person name="Sadzewicz L."/>
            <person name="Ott S."/>
            <person name="Zhao X."/>
            <person name="Nagaraj S."/>
            <person name="Vavikolanu K."/>
            <person name="Aluvathingal J."/>
            <person name="Nadendla S."/>
            <person name="Sichtig H."/>
        </authorList>
    </citation>
    <scope>NUCLEOTIDE SEQUENCE [LARGE SCALE GENOMIC DNA]</scope>
    <source>
        <strain evidence="6">FDAARGOS_404</strain>
    </source>
</reference>
<comment type="caution">
    <text evidence="5">The sequence shown here is derived from an EMBL/GenBank/DDBJ whole genome shotgun (WGS) entry which is preliminary data.</text>
</comment>
<accession>A0A855EHY9</accession>
<dbReference type="Proteomes" id="UP000222768">
    <property type="component" value="Unassembled WGS sequence"/>
</dbReference>
<dbReference type="Pfam" id="PF00356">
    <property type="entry name" value="LacI"/>
    <property type="match status" value="1"/>
</dbReference>
<dbReference type="AlphaFoldDB" id="A0A855EHY9"/>
<evidence type="ECO:0000313" key="5">
    <source>
        <dbReference type="EMBL" id="PHH03603.1"/>
    </source>
</evidence>
<evidence type="ECO:0000256" key="1">
    <source>
        <dbReference type="ARBA" id="ARBA00023015"/>
    </source>
</evidence>
<dbReference type="CDD" id="cd01392">
    <property type="entry name" value="HTH_LacI"/>
    <property type="match status" value="1"/>
</dbReference>
<evidence type="ECO:0000256" key="3">
    <source>
        <dbReference type="ARBA" id="ARBA00023163"/>
    </source>
</evidence>
<dbReference type="Gene3D" id="3.40.50.2300">
    <property type="match status" value="2"/>
</dbReference>
<dbReference type="PROSITE" id="PS00356">
    <property type="entry name" value="HTH_LACI_1"/>
    <property type="match status" value="1"/>
</dbReference>
<dbReference type="PANTHER" id="PTHR30146:SF33">
    <property type="entry name" value="TRANSCRIPTIONAL REGULATOR"/>
    <property type="match status" value="1"/>
</dbReference>
<dbReference type="RefSeq" id="WP_072010769.1">
    <property type="nucleotide sequence ID" value="NZ_CBCXZU010000035.1"/>
</dbReference>
<dbReference type="PANTHER" id="PTHR30146">
    <property type="entry name" value="LACI-RELATED TRANSCRIPTIONAL REPRESSOR"/>
    <property type="match status" value="1"/>
</dbReference>
<keyword evidence="2" id="KW-0238">DNA-binding</keyword>
<dbReference type="GO" id="GO:0000976">
    <property type="term" value="F:transcription cis-regulatory region binding"/>
    <property type="evidence" value="ECO:0007669"/>
    <property type="project" value="TreeGrafter"/>
</dbReference>